<comment type="caution">
    <text evidence="5">The sequence shown here is derived from an EMBL/GenBank/DDBJ whole genome shotgun (WGS) entry which is preliminary data.</text>
</comment>
<evidence type="ECO:0000256" key="2">
    <source>
        <dbReference type="ARBA" id="ARBA00023125"/>
    </source>
</evidence>
<dbReference type="OrthoDB" id="7285481at2"/>
<keyword evidence="1" id="KW-0805">Transcription regulation</keyword>
<dbReference type="GO" id="GO:0003700">
    <property type="term" value="F:DNA-binding transcription factor activity"/>
    <property type="evidence" value="ECO:0007669"/>
    <property type="project" value="InterPro"/>
</dbReference>
<keyword evidence="6" id="KW-1185">Reference proteome</keyword>
<dbReference type="InterPro" id="IPR035418">
    <property type="entry name" value="AraC-bd_2"/>
</dbReference>
<dbReference type="STRING" id="983920.Y88_3401"/>
<dbReference type="RefSeq" id="WP_008072034.1">
    <property type="nucleotide sequence ID" value="NZ_AQWK01000022.1"/>
</dbReference>
<evidence type="ECO:0000259" key="4">
    <source>
        <dbReference type="PROSITE" id="PS01124"/>
    </source>
</evidence>
<dbReference type="SUPFAM" id="SSF46689">
    <property type="entry name" value="Homeodomain-like"/>
    <property type="match status" value="2"/>
</dbReference>
<dbReference type="EMBL" id="AEWJ01000003">
    <property type="protein sequence ID" value="EGD60898.1"/>
    <property type="molecule type" value="Genomic_DNA"/>
</dbReference>
<evidence type="ECO:0000256" key="1">
    <source>
        <dbReference type="ARBA" id="ARBA00023015"/>
    </source>
</evidence>
<name>F1Z3B5_9SPHN</name>
<dbReference type="PROSITE" id="PS01124">
    <property type="entry name" value="HTH_ARAC_FAMILY_2"/>
    <property type="match status" value="1"/>
</dbReference>
<dbReference type="AlphaFoldDB" id="F1Z3B5"/>
<dbReference type="InterPro" id="IPR018062">
    <property type="entry name" value="HTH_AraC-typ_CS"/>
</dbReference>
<evidence type="ECO:0000256" key="3">
    <source>
        <dbReference type="ARBA" id="ARBA00023163"/>
    </source>
</evidence>
<reference evidence="5 6" key="1">
    <citation type="journal article" date="2012" name="J. Bacteriol.">
        <title>Draft Genome Sequence of Novosphingobium nitrogenifigens Y88T.</title>
        <authorList>
            <person name="Strabala T.J."/>
            <person name="Macdonald L."/>
            <person name="Liu V."/>
            <person name="Smit A.M."/>
        </authorList>
    </citation>
    <scope>NUCLEOTIDE SEQUENCE [LARGE SCALE GENOMIC DNA]</scope>
    <source>
        <strain evidence="5 6">DSM 19370</strain>
    </source>
</reference>
<protein>
    <submittedName>
        <fullName evidence="5">AraC family transcriptional regulator</fullName>
    </submittedName>
</protein>
<keyword evidence="2" id="KW-0238">DNA-binding</keyword>
<dbReference type="Gene3D" id="1.10.10.60">
    <property type="entry name" value="Homeodomain-like"/>
    <property type="match status" value="1"/>
</dbReference>
<dbReference type="InterPro" id="IPR050204">
    <property type="entry name" value="AraC_XylS_family_regulators"/>
</dbReference>
<evidence type="ECO:0000313" key="5">
    <source>
        <dbReference type="EMBL" id="EGD60898.1"/>
    </source>
</evidence>
<keyword evidence="3" id="KW-0804">Transcription</keyword>
<dbReference type="eggNOG" id="COG2207">
    <property type="taxonomic scope" value="Bacteria"/>
</dbReference>
<dbReference type="PANTHER" id="PTHR46796">
    <property type="entry name" value="HTH-TYPE TRANSCRIPTIONAL ACTIVATOR RHAS-RELATED"/>
    <property type="match status" value="1"/>
</dbReference>
<dbReference type="InParanoid" id="F1Z3B5"/>
<dbReference type="InterPro" id="IPR009057">
    <property type="entry name" value="Homeodomain-like_sf"/>
</dbReference>
<dbReference type="Pfam" id="PF14525">
    <property type="entry name" value="AraC_binding_2"/>
    <property type="match status" value="1"/>
</dbReference>
<dbReference type="Pfam" id="PF12833">
    <property type="entry name" value="HTH_18"/>
    <property type="match status" value="1"/>
</dbReference>
<dbReference type="PANTHER" id="PTHR46796:SF12">
    <property type="entry name" value="HTH-TYPE DNA-BINDING TRANSCRIPTIONAL ACTIVATOR EUTR"/>
    <property type="match status" value="1"/>
</dbReference>
<evidence type="ECO:0000313" key="6">
    <source>
        <dbReference type="Proteomes" id="UP000004728"/>
    </source>
</evidence>
<dbReference type="InterPro" id="IPR018060">
    <property type="entry name" value="HTH_AraC"/>
</dbReference>
<sequence>MPMYQALHSNADGFALTLAGAASHSFLSKERDEVRSYVGRMYCEHSFDLVNPRGLLTTDIAHLRCGSVTLTEMSYGADVIIDAGRLEHFYLVQIPVAGRAGLTLGGEHGVYGPGRASVQHPQVPLEMHWSGDCRKVVLRCDRAGFERFVEAFLGRPLRSHVRFEPWFDLASPLGARLVDQMQCAIAMVRNGARFEPCGANALLERHLENTMMTALLFLQPHDLSEELGRSIPAADPLPVRRVREYLHEHAHDPIDMADIGKVAGIPLRTLHHQFRQTLGVTPMQLLRDIRLERVRRELMAPGETTNVTQVAMHWGFEHLGRFALAYRQRFGETPRETLRRQR</sequence>
<dbReference type="Proteomes" id="UP000004728">
    <property type="component" value="Unassembled WGS sequence"/>
</dbReference>
<gene>
    <name evidence="5" type="ORF">Y88_3401</name>
</gene>
<dbReference type="HOGENOM" id="CLU_047930_0_1_5"/>
<dbReference type="GO" id="GO:0043565">
    <property type="term" value="F:sequence-specific DNA binding"/>
    <property type="evidence" value="ECO:0007669"/>
    <property type="project" value="InterPro"/>
</dbReference>
<proteinExistence type="predicted"/>
<accession>F1Z3B5</accession>
<dbReference type="PROSITE" id="PS00041">
    <property type="entry name" value="HTH_ARAC_FAMILY_1"/>
    <property type="match status" value="1"/>
</dbReference>
<organism evidence="5 6">
    <name type="scientific">Novosphingobium nitrogenifigens DSM 19370</name>
    <dbReference type="NCBI Taxonomy" id="983920"/>
    <lineage>
        <taxon>Bacteria</taxon>
        <taxon>Pseudomonadati</taxon>
        <taxon>Pseudomonadota</taxon>
        <taxon>Alphaproteobacteria</taxon>
        <taxon>Sphingomonadales</taxon>
        <taxon>Sphingomonadaceae</taxon>
        <taxon>Novosphingobium</taxon>
    </lineage>
</organism>
<feature type="domain" description="HTH araC/xylS-type" evidence="4">
    <location>
        <begin position="240"/>
        <end position="340"/>
    </location>
</feature>
<dbReference type="SMART" id="SM00342">
    <property type="entry name" value="HTH_ARAC"/>
    <property type="match status" value="1"/>
</dbReference>